<proteinExistence type="predicted"/>
<reference evidence="2 3" key="1">
    <citation type="submission" date="2018-10" db="EMBL/GenBank/DDBJ databases">
        <title>Histidinibacterium lentulum gen. nov., sp. nov., a marine bacterium from the culture broth of Picochlorum sp. 122.</title>
        <authorList>
            <person name="Wang G."/>
        </authorList>
    </citation>
    <scope>NUCLEOTIDE SEQUENCE [LARGE SCALE GENOMIC DNA]</scope>
    <source>
        <strain evidence="2 3">B17</strain>
    </source>
</reference>
<gene>
    <name evidence="2" type="ORF">EAT49_17065</name>
</gene>
<dbReference type="InterPro" id="IPR036844">
    <property type="entry name" value="Hint_dom_sf"/>
</dbReference>
<name>A0A3N2QSK7_9RHOB</name>
<dbReference type="Proteomes" id="UP000268016">
    <property type="component" value="Unassembled WGS sequence"/>
</dbReference>
<accession>A0A3N2QSK7</accession>
<dbReference type="Gene3D" id="2.170.16.10">
    <property type="entry name" value="Hedgehog/Intein (Hint) domain"/>
    <property type="match status" value="1"/>
</dbReference>
<dbReference type="OrthoDB" id="6305173at2"/>
<dbReference type="InterPro" id="IPR028992">
    <property type="entry name" value="Hedgehog/Intein_dom"/>
</dbReference>
<feature type="domain" description="Hedgehog/Intein (Hint)" evidence="1">
    <location>
        <begin position="146"/>
        <end position="283"/>
    </location>
</feature>
<sequence>MIELFLTGDQLGTYSSVSSSGNSNGISVTLAGVQPLGTSSDVFRVVVRQVNAGQTEFSNGQFVDIYAWPDSTPPGPPLYSSLNPQHDQFQGRASSAEHQIFTSPARIVFDVNGVTSGTMQYGPGLHPPREEKLSFEAFPSDPPVFPCFAAGTLIETATGPRPAEEIRRGDLVRTLDNGLQPVRWTGQRKVRGTGPMAPVQIEAGALGNRRRLVVSPQHRMLLEDWRAEMHFGQQQVFAAAIHLVNGTSIRQVPVPWVTYVHFAFDRHEVIWSEGCLSESLHLGSVALGAVGSDALAELRTLFPELTGAVPAGVTARPCLRRWEAALTTLLAGPCATS</sequence>
<organism evidence="2 3">
    <name type="scientific">Histidinibacterium lentulum</name>
    <dbReference type="NCBI Taxonomy" id="2480588"/>
    <lineage>
        <taxon>Bacteria</taxon>
        <taxon>Pseudomonadati</taxon>
        <taxon>Pseudomonadota</taxon>
        <taxon>Alphaproteobacteria</taxon>
        <taxon>Rhodobacterales</taxon>
        <taxon>Paracoccaceae</taxon>
        <taxon>Histidinibacterium</taxon>
    </lineage>
</organism>
<keyword evidence="3" id="KW-1185">Reference proteome</keyword>
<dbReference type="SUPFAM" id="SSF51294">
    <property type="entry name" value="Hedgehog/intein (Hint) domain"/>
    <property type="match status" value="1"/>
</dbReference>
<dbReference type="Pfam" id="PF13403">
    <property type="entry name" value="Hint_2"/>
    <property type="match status" value="1"/>
</dbReference>
<dbReference type="RefSeq" id="WP_123643524.1">
    <property type="nucleotide sequence ID" value="NZ_ML119090.1"/>
</dbReference>
<evidence type="ECO:0000313" key="3">
    <source>
        <dbReference type="Proteomes" id="UP000268016"/>
    </source>
</evidence>
<evidence type="ECO:0000259" key="1">
    <source>
        <dbReference type="Pfam" id="PF13403"/>
    </source>
</evidence>
<protein>
    <recommendedName>
        <fullName evidence="1">Hedgehog/Intein (Hint) domain-containing protein</fullName>
    </recommendedName>
</protein>
<evidence type="ECO:0000313" key="2">
    <source>
        <dbReference type="EMBL" id="ROT97985.1"/>
    </source>
</evidence>
<dbReference type="EMBL" id="RDRB01000010">
    <property type="protein sequence ID" value="ROT97985.1"/>
    <property type="molecule type" value="Genomic_DNA"/>
</dbReference>
<comment type="caution">
    <text evidence="2">The sequence shown here is derived from an EMBL/GenBank/DDBJ whole genome shotgun (WGS) entry which is preliminary data.</text>
</comment>
<dbReference type="AlphaFoldDB" id="A0A3N2QSK7"/>